<proteinExistence type="predicted"/>
<feature type="domain" description="ASCH" evidence="1">
    <location>
        <begin position="27"/>
        <end position="145"/>
    </location>
</feature>
<dbReference type="PIRSF" id="PIRSF021320">
    <property type="entry name" value="DUF984"/>
    <property type="match status" value="1"/>
</dbReference>
<evidence type="ECO:0000313" key="3">
    <source>
        <dbReference type="Proteomes" id="UP001241988"/>
    </source>
</evidence>
<reference evidence="2 3" key="1">
    <citation type="submission" date="2023-07" db="EMBL/GenBank/DDBJ databases">
        <title>Genomic Encyclopedia of Type Strains, Phase IV (KMG-IV): sequencing the most valuable type-strain genomes for metagenomic binning, comparative biology and taxonomic classification.</title>
        <authorList>
            <person name="Goeker M."/>
        </authorList>
    </citation>
    <scope>NUCLEOTIDE SEQUENCE [LARGE SCALE GENOMIC DNA]</scope>
    <source>
        <strain evidence="2 3">DSM 16419</strain>
    </source>
</reference>
<dbReference type="Pfam" id="PF04266">
    <property type="entry name" value="ASCH"/>
    <property type="match status" value="1"/>
</dbReference>
<evidence type="ECO:0000313" key="2">
    <source>
        <dbReference type="EMBL" id="MDQ0427297.1"/>
    </source>
</evidence>
<dbReference type="Gene3D" id="3.10.400.10">
    <property type="entry name" value="Sulfate adenylyltransferase"/>
    <property type="match status" value="1"/>
</dbReference>
<protein>
    <submittedName>
        <fullName evidence="2">Uncharacterized protein YhfF</fullName>
    </submittedName>
</protein>
<accession>A0ABU0GRV1</accession>
<dbReference type="RefSeq" id="WP_308785620.1">
    <property type="nucleotide sequence ID" value="NZ_JAUSWB010000001.1"/>
</dbReference>
<dbReference type="Proteomes" id="UP001241988">
    <property type="component" value="Unassembled WGS sequence"/>
</dbReference>
<organism evidence="2 3">
    <name type="scientific">Planomicrobium stackebrandtii</name>
    <dbReference type="NCBI Taxonomy" id="253160"/>
    <lineage>
        <taxon>Bacteria</taxon>
        <taxon>Bacillati</taxon>
        <taxon>Bacillota</taxon>
        <taxon>Bacilli</taxon>
        <taxon>Bacillales</taxon>
        <taxon>Caryophanaceae</taxon>
        <taxon>Planomicrobium</taxon>
    </lineage>
</organism>
<sequence length="147" mass="16654">MNERTESFWNDYWVQQRQKPLGEYDAFQFGADADRLAELVATGMKTATCSAHTLYELEGEAVPQIGQYSVVLDAKDLPVAIIQVTSVALVPMNKVPEEFALAEGEGDYGYWWDAHKQFFTQELAMHGLSYSENLLLVCERFKVVHKA</sequence>
<dbReference type="InterPro" id="IPR007374">
    <property type="entry name" value="ASCH_domain"/>
</dbReference>
<dbReference type="EMBL" id="JAUSWB010000001">
    <property type="protein sequence ID" value="MDQ0427297.1"/>
    <property type="molecule type" value="Genomic_DNA"/>
</dbReference>
<evidence type="ECO:0000259" key="1">
    <source>
        <dbReference type="SMART" id="SM01022"/>
    </source>
</evidence>
<comment type="caution">
    <text evidence="2">The sequence shown here is derived from an EMBL/GenBank/DDBJ whole genome shotgun (WGS) entry which is preliminary data.</text>
</comment>
<dbReference type="InterPro" id="IPR015947">
    <property type="entry name" value="PUA-like_sf"/>
</dbReference>
<dbReference type="SMART" id="SM01022">
    <property type="entry name" value="ASCH"/>
    <property type="match status" value="1"/>
</dbReference>
<dbReference type="PANTHER" id="PTHR39203:SF1">
    <property type="entry name" value="CYTOPLASMIC PROTEIN"/>
    <property type="match status" value="1"/>
</dbReference>
<dbReference type="CDD" id="cd06553">
    <property type="entry name" value="ASCH_Ef3133_like"/>
    <property type="match status" value="1"/>
</dbReference>
<keyword evidence="3" id="KW-1185">Reference proteome</keyword>
<dbReference type="PANTHER" id="PTHR39203">
    <property type="entry name" value="CYTOPLASMIC PROTEIN-RELATED"/>
    <property type="match status" value="1"/>
</dbReference>
<gene>
    <name evidence="2" type="ORF">QOZ98_000122</name>
</gene>
<dbReference type="InterPro" id="IPR009326">
    <property type="entry name" value="DUF984"/>
</dbReference>
<name>A0ABU0GRV1_9BACL</name>
<dbReference type="SUPFAM" id="SSF88697">
    <property type="entry name" value="PUA domain-like"/>
    <property type="match status" value="1"/>
</dbReference>